<dbReference type="Pfam" id="PF23148">
    <property type="entry name" value="Gp77"/>
    <property type="match status" value="1"/>
</dbReference>
<gene>
    <name evidence="1" type="ORF">AWB68_00681</name>
</gene>
<reference evidence="1" key="1">
    <citation type="submission" date="2016-01" db="EMBL/GenBank/DDBJ databases">
        <authorList>
            <person name="Peeters C."/>
        </authorList>
    </citation>
    <scope>NUCLEOTIDE SEQUENCE [LARGE SCALE GENOMIC DNA]</scope>
    <source>
        <strain evidence="1">LMG 22940</strain>
    </source>
</reference>
<proteinExistence type="predicted"/>
<evidence type="ECO:0000313" key="1">
    <source>
        <dbReference type="EMBL" id="SAL19744.1"/>
    </source>
</evidence>
<dbReference type="OrthoDB" id="7597240at2"/>
<dbReference type="RefSeq" id="WP_087642940.1">
    <property type="nucleotide sequence ID" value="NZ_FCON02000005.1"/>
</dbReference>
<dbReference type="InterPro" id="IPR056928">
    <property type="entry name" value="Gp77-like"/>
</dbReference>
<name>A0A158FIS9_9BURK</name>
<comment type="caution">
    <text evidence="1">The sequence shown here is derived from an EMBL/GenBank/DDBJ whole genome shotgun (WGS) entry which is preliminary data.</text>
</comment>
<accession>A0A158FIS9</accession>
<evidence type="ECO:0000313" key="2">
    <source>
        <dbReference type="Proteomes" id="UP000054770"/>
    </source>
</evidence>
<dbReference type="EMBL" id="FCON02000005">
    <property type="protein sequence ID" value="SAL19744.1"/>
    <property type="molecule type" value="Genomic_DNA"/>
</dbReference>
<dbReference type="AlphaFoldDB" id="A0A158FIS9"/>
<keyword evidence="2" id="KW-1185">Reference proteome</keyword>
<protein>
    <submittedName>
        <fullName evidence="1">Uncharacterized protein</fullName>
    </submittedName>
</protein>
<organism evidence="1 2">
    <name type="scientific">Caballeronia choica</name>
    <dbReference type="NCBI Taxonomy" id="326476"/>
    <lineage>
        <taxon>Bacteria</taxon>
        <taxon>Pseudomonadati</taxon>
        <taxon>Pseudomonadota</taxon>
        <taxon>Betaproteobacteria</taxon>
        <taxon>Burkholderiales</taxon>
        <taxon>Burkholderiaceae</taxon>
        <taxon>Caballeronia</taxon>
    </lineage>
</organism>
<dbReference type="Proteomes" id="UP000054770">
    <property type="component" value="Unassembled WGS sequence"/>
</dbReference>
<sequence length="95" mass="10156">MANYPAAPSFVKDPVSVLDFQWDWSEWLGEGETLSDKDVSADDGVTVNSSSIDGPVVSAWIAGGTSGKSYNVKCKVTTSSGRVDARTISIDVRNR</sequence>